<sequence>MSLSSPPRLGKRRTNIRHRSNNTDTRFNSFLHYRNTSFRQSQHRYMLVHLQSAIHSFDLDRMNHRRNQRDREVSSSSWMLGAYVSCYGGELLDPISAENLEGELCVENEMVKVRMTVENLKKGVLIFLFTREWRIEFVIDSFHSFF</sequence>
<organism evidence="2 3">
    <name type="scientific">Vicia faba</name>
    <name type="common">Broad bean</name>
    <name type="synonym">Faba vulgaris</name>
    <dbReference type="NCBI Taxonomy" id="3906"/>
    <lineage>
        <taxon>Eukaryota</taxon>
        <taxon>Viridiplantae</taxon>
        <taxon>Streptophyta</taxon>
        <taxon>Embryophyta</taxon>
        <taxon>Tracheophyta</taxon>
        <taxon>Spermatophyta</taxon>
        <taxon>Magnoliopsida</taxon>
        <taxon>eudicotyledons</taxon>
        <taxon>Gunneridae</taxon>
        <taxon>Pentapetalae</taxon>
        <taxon>rosids</taxon>
        <taxon>fabids</taxon>
        <taxon>Fabales</taxon>
        <taxon>Fabaceae</taxon>
        <taxon>Papilionoideae</taxon>
        <taxon>50 kb inversion clade</taxon>
        <taxon>NPAAA clade</taxon>
        <taxon>Hologalegina</taxon>
        <taxon>IRL clade</taxon>
        <taxon>Fabeae</taxon>
        <taxon>Vicia</taxon>
    </lineage>
</organism>
<reference evidence="2 3" key="1">
    <citation type="submission" date="2023-01" db="EMBL/GenBank/DDBJ databases">
        <authorList>
            <person name="Kreplak J."/>
        </authorList>
    </citation>
    <scope>NUCLEOTIDE SEQUENCE [LARGE SCALE GENOMIC DNA]</scope>
</reference>
<feature type="compositionally biased region" description="Basic residues" evidence="1">
    <location>
        <begin position="9"/>
        <end position="20"/>
    </location>
</feature>
<name>A0AAV1B6U7_VICFA</name>
<protein>
    <submittedName>
        <fullName evidence="2">Uncharacterized protein</fullName>
    </submittedName>
</protein>
<accession>A0AAV1B6U7</accession>
<proteinExistence type="predicted"/>
<evidence type="ECO:0000256" key="1">
    <source>
        <dbReference type="SAM" id="MobiDB-lite"/>
    </source>
</evidence>
<gene>
    <name evidence="2" type="ORF">VFH_VI101480</name>
</gene>
<keyword evidence="3" id="KW-1185">Reference proteome</keyword>
<dbReference type="EMBL" id="OX451741">
    <property type="protein sequence ID" value="CAI8617977.1"/>
    <property type="molecule type" value="Genomic_DNA"/>
</dbReference>
<evidence type="ECO:0000313" key="3">
    <source>
        <dbReference type="Proteomes" id="UP001157006"/>
    </source>
</evidence>
<dbReference type="Proteomes" id="UP001157006">
    <property type="component" value="Chromosome 6"/>
</dbReference>
<evidence type="ECO:0000313" key="2">
    <source>
        <dbReference type="EMBL" id="CAI8617977.1"/>
    </source>
</evidence>
<dbReference type="AlphaFoldDB" id="A0AAV1B6U7"/>
<feature type="region of interest" description="Disordered" evidence="1">
    <location>
        <begin position="1"/>
        <end position="23"/>
    </location>
</feature>